<dbReference type="KEGG" id="kim:G3T16_18825"/>
<evidence type="ECO:0000313" key="1">
    <source>
        <dbReference type="EMBL" id="QIB67148.1"/>
    </source>
</evidence>
<accession>A0A6C0U5E1</accession>
<dbReference type="Proteomes" id="UP000477680">
    <property type="component" value="Chromosome"/>
</dbReference>
<sequence length="125" mass="13823">MNENAKMWAKELPNFKQGRNTLGSEKDGLCCLGVACVLYERETGNRLPRRPGESGKFGDDKLAGPFRVVQAWLGLKGASGRYYFGAENGRDRTSLALRNDSGMTFTEIQKIILSEPEGLFMEDAA</sequence>
<name>A0A6C0U5E1_9GAMM</name>
<dbReference type="AlphaFoldDB" id="A0A6C0U5E1"/>
<evidence type="ECO:0000313" key="2">
    <source>
        <dbReference type="Proteomes" id="UP000477680"/>
    </source>
</evidence>
<reference evidence="1 2" key="1">
    <citation type="submission" date="2020-02" db="EMBL/GenBank/DDBJ databases">
        <title>Genome sequencing for Kineobactrum sp. M2.</title>
        <authorList>
            <person name="Park S.-J."/>
        </authorList>
    </citation>
    <scope>NUCLEOTIDE SEQUENCE [LARGE SCALE GENOMIC DNA]</scope>
    <source>
        <strain evidence="1 2">M2</strain>
    </source>
</reference>
<gene>
    <name evidence="1" type="ORF">G3T16_18825</name>
</gene>
<keyword evidence="2" id="KW-1185">Reference proteome</keyword>
<dbReference type="EMBL" id="CP048711">
    <property type="protein sequence ID" value="QIB67148.1"/>
    <property type="molecule type" value="Genomic_DNA"/>
</dbReference>
<protein>
    <submittedName>
        <fullName evidence="1">Uncharacterized protein</fullName>
    </submittedName>
</protein>
<organism evidence="1 2">
    <name type="scientific">Kineobactrum salinum</name>
    <dbReference type="NCBI Taxonomy" id="2708301"/>
    <lineage>
        <taxon>Bacteria</taxon>
        <taxon>Pseudomonadati</taxon>
        <taxon>Pseudomonadota</taxon>
        <taxon>Gammaproteobacteria</taxon>
        <taxon>Cellvibrionales</taxon>
        <taxon>Halieaceae</taxon>
        <taxon>Kineobactrum</taxon>
    </lineage>
</organism>
<dbReference type="RefSeq" id="WP_163496575.1">
    <property type="nucleotide sequence ID" value="NZ_CP048711.1"/>
</dbReference>
<proteinExistence type="predicted"/>